<organism evidence="1 2">
    <name type="scientific">Parascaris univalens</name>
    <name type="common">Nematode worm</name>
    <dbReference type="NCBI Taxonomy" id="6257"/>
    <lineage>
        <taxon>Eukaryota</taxon>
        <taxon>Metazoa</taxon>
        <taxon>Ecdysozoa</taxon>
        <taxon>Nematoda</taxon>
        <taxon>Chromadorea</taxon>
        <taxon>Rhabditida</taxon>
        <taxon>Spirurina</taxon>
        <taxon>Ascaridomorpha</taxon>
        <taxon>Ascaridoidea</taxon>
        <taxon>Ascarididae</taxon>
        <taxon>Parascaris</taxon>
    </lineage>
</organism>
<evidence type="ECO:0000313" key="1">
    <source>
        <dbReference type="Proteomes" id="UP000887569"/>
    </source>
</evidence>
<dbReference type="AlphaFoldDB" id="A0A915BH84"/>
<keyword evidence="1" id="KW-1185">Reference proteome</keyword>
<evidence type="ECO:0000313" key="2">
    <source>
        <dbReference type="WBParaSite" id="PgR039_g058_t01"/>
    </source>
</evidence>
<dbReference type="WBParaSite" id="PgR039_g058_t01">
    <property type="protein sequence ID" value="PgR039_g058_t01"/>
    <property type="gene ID" value="PgR039_g058"/>
</dbReference>
<protein>
    <submittedName>
        <fullName evidence="2">Uncharacterized protein</fullName>
    </submittedName>
</protein>
<sequence length="102" mass="11364">LLGIKNRSNGIIQPTLQRSPHICKTANVTLTSHEHLRRCIILELIVLRLVSRISVPLIIWTIVGRWSWITGTSSHGTTKTTPISAIPITISITWIGCWTQSS</sequence>
<accession>A0A915BH84</accession>
<name>A0A915BH84_PARUN</name>
<dbReference type="Proteomes" id="UP000887569">
    <property type="component" value="Unplaced"/>
</dbReference>
<proteinExistence type="predicted"/>
<reference evidence="2" key="1">
    <citation type="submission" date="2022-11" db="UniProtKB">
        <authorList>
            <consortium name="WormBaseParasite"/>
        </authorList>
    </citation>
    <scope>IDENTIFICATION</scope>
</reference>